<dbReference type="OrthoDB" id="205297at2157"/>
<accession>A0A238XE21</accession>
<protein>
    <recommendedName>
        <fullName evidence="3">PIN domain-containing protein</fullName>
    </recommendedName>
</protein>
<reference evidence="1 2" key="1">
    <citation type="submission" date="2017-06" db="EMBL/GenBank/DDBJ databases">
        <authorList>
            <person name="Kim H.J."/>
            <person name="Triplett B.A."/>
        </authorList>
    </citation>
    <scope>NUCLEOTIDE SEQUENCE [LARGE SCALE GENOMIC DNA]</scope>
    <source>
        <strain evidence="1 2">DSM 8800</strain>
    </source>
</reference>
<dbReference type="Proteomes" id="UP000198397">
    <property type="component" value="Unassembled WGS sequence"/>
</dbReference>
<sequence>MRIRRDHLTVLLNRLYDRGEETFTISHPSDEIGALLRVTLDAYDDCTVKFVTDMDEYAADRQQLALAHGDTVASDVPEVSAFRNAVIASGILDFANRNEIKAFLDRYGDPDLMAGHAPVFAGFDTNLMPWRVDRVLGLHDPDSGLGYVNGFVLATGVRDELDWDYKCHNTDPFTDAFGQPFEEYWNQPLGSARIGRLGLLTYRRIRDIEQAVEVQSEEGDEAIIDAYDDYDQNQRSEIILFSNDRNFVERARAHRMLGQHVEFPSAFPHTATASWRELELLLYHLAVVFGVIDVPSITIHGVWRGKDELDWQHERVKLDVRSPKLTPKIEADLSIVESYDELTH</sequence>
<gene>
    <name evidence="1" type="ORF">SAMN06264855_11628</name>
</gene>
<dbReference type="AlphaFoldDB" id="A0A238XE21"/>
<evidence type="ECO:0000313" key="1">
    <source>
        <dbReference type="EMBL" id="SNR56848.1"/>
    </source>
</evidence>
<proteinExistence type="predicted"/>
<evidence type="ECO:0008006" key="3">
    <source>
        <dbReference type="Google" id="ProtNLM"/>
    </source>
</evidence>
<organism evidence="1 2">
    <name type="scientific">Halorubrum vacuolatum</name>
    <name type="common">Natronobacterium vacuolatum</name>
    <dbReference type="NCBI Taxonomy" id="63740"/>
    <lineage>
        <taxon>Archaea</taxon>
        <taxon>Methanobacteriati</taxon>
        <taxon>Methanobacteriota</taxon>
        <taxon>Stenosarchaea group</taxon>
        <taxon>Halobacteria</taxon>
        <taxon>Halobacteriales</taxon>
        <taxon>Haloferacaceae</taxon>
        <taxon>Halorubrum</taxon>
    </lineage>
</organism>
<evidence type="ECO:0000313" key="2">
    <source>
        <dbReference type="Proteomes" id="UP000198397"/>
    </source>
</evidence>
<name>A0A238XE21_HALVU</name>
<dbReference type="EMBL" id="FZNQ01000016">
    <property type="protein sequence ID" value="SNR56848.1"/>
    <property type="molecule type" value="Genomic_DNA"/>
</dbReference>
<dbReference type="RefSeq" id="WP_089385503.1">
    <property type="nucleotide sequence ID" value="NZ_FZNQ01000016.1"/>
</dbReference>
<keyword evidence="2" id="KW-1185">Reference proteome</keyword>